<dbReference type="SUPFAM" id="SSF52833">
    <property type="entry name" value="Thioredoxin-like"/>
    <property type="match status" value="2"/>
</dbReference>
<protein>
    <submittedName>
        <fullName evidence="4">Redoxin domain-containing protein</fullName>
    </submittedName>
</protein>
<keyword evidence="2" id="KW-1133">Transmembrane helix</keyword>
<dbReference type="PROSITE" id="PS00194">
    <property type="entry name" value="THIOREDOXIN_1"/>
    <property type="match status" value="1"/>
</dbReference>
<feature type="transmembrane region" description="Helical" evidence="2">
    <location>
        <begin position="45"/>
        <end position="66"/>
    </location>
</feature>
<feature type="transmembrane region" description="Helical" evidence="2">
    <location>
        <begin position="14"/>
        <end position="33"/>
    </location>
</feature>
<dbReference type="CDD" id="cd03023">
    <property type="entry name" value="DsbA_Com1_like"/>
    <property type="match status" value="1"/>
</dbReference>
<evidence type="ECO:0000256" key="2">
    <source>
        <dbReference type="SAM" id="Phobius"/>
    </source>
</evidence>
<evidence type="ECO:0000313" key="4">
    <source>
        <dbReference type="EMBL" id="TKA96177.1"/>
    </source>
</evidence>
<evidence type="ECO:0000259" key="3">
    <source>
        <dbReference type="PROSITE" id="PS51352"/>
    </source>
</evidence>
<keyword evidence="2" id="KW-0472">Membrane</keyword>
<dbReference type="InterPro" id="IPR036249">
    <property type="entry name" value="Thioredoxin-like_sf"/>
</dbReference>
<dbReference type="InterPro" id="IPR013766">
    <property type="entry name" value="Thioredoxin_domain"/>
</dbReference>
<evidence type="ECO:0000256" key="1">
    <source>
        <dbReference type="ARBA" id="ARBA00023284"/>
    </source>
</evidence>
<dbReference type="Pfam" id="PF01323">
    <property type="entry name" value="DSBA"/>
    <property type="match status" value="1"/>
</dbReference>
<feature type="domain" description="Thioredoxin" evidence="3">
    <location>
        <begin position="127"/>
        <end position="262"/>
    </location>
</feature>
<dbReference type="PROSITE" id="PS51352">
    <property type="entry name" value="THIOREDOXIN_2"/>
    <property type="match status" value="2"/>
</dbReference>
<proteinExistence type="predicted"/>
<feature type="domain" description="Thioredoxin" evidence="3">
    <location>
        <begin position="299"/>
        <end position="492"/>
    </location>
</feature>
<evidence type="ECO:0000313" key="5">
    <source>
        <dbReference type="Proteomes" id="UP000306340"/>
    </source>
</evidence>
<dbReference type="GO" id="GO:0016209">
    <property type="term" value="F:antioxidant activity"/>
    <property type="evidence" value="ECO:0007669"/>
    <property type="project" value="InterPro"/>
</dbReference>
<dbReference type="CDD" id="cd02966">
    <property type="entry name" value="TlpA_like_family"/>
    <property type="match status" value="1"/>
</dbReference>
<feature type="transmembrane region" description="Helical" evidence="2">
    <location>
        <begin position="105"/>
        <end position="125"/>
    </location>
</feature>
<dbReference type="AlphaFoldDB" id="A0A4V5NLL5"/>
<dbReference type="InterPro" id="IPR050553">
    <property type="entry name" value="Thioredoxin_ResA/DsbE_sf"/>
</dbReference>
<keyword evidence="2" id="KW-0812">Transmembrane</keyword>
<dbReference type="GO" id="GO:0015036">
    <property type="term" value="F:disulfide oxidoreductase activity"/>
    <property type="evidence" value="ECO:0007669"/>
    <property type="project" value="UniProtKB-ARBA"/>
</dbReference>
<reference evidence="4 5" key="1">
    <citation type="submission" date="2019-04" db="EMBL/GenBank/DDBJ databases">
        <title>Crypto-aerobic microbial life in anoxic (sulfidic) marine sediments.</title>
        <authorList>
            <person name="Bhattacharya S."/>
            <person name="Roy C."/>
            <person name="Mondal N."/>
            <person name="Sarkar J."/>
            <person name="Mandal S."/>
            <person name="Rameez M.J."/>
            <person name="Ghosh W."/>
        </authorList>
    </citation>
    <scope>NUCLEOTIDE SEQUENCE [LARGE SCALE GENOMIC DNA]</scope>
    <source>
        <strain evidence="4 5">SBBC</strain>
    </source>
</reference>
<sequence>MIALGPFVLSAERFSAGLGILVFLIAVAVLTRSAGRGPEQRATQAVVLGVIAARLAFVLANLRVFLVDPLSVLYLWQGGYLSLVGVVAAALWLGRKLRRMPDQLGAFAIALILGAASWNTVRLLAPEPGASQLPTQTLATLDGAAAGFAPGQPVVLNLWASWCPPCRREMPMMTEVAAEETEVGMVFANQGEGEAIIRRFLDQEDLPGADVWLDPSSTLLAEFTVPGLPATLFFDASGALHHIHMGEISRAGLLSRMDEIRGPAPQAHPLGHILKAEIAAAASLRRHRKGQSMPLTRRSLIAASASLVLAPLALRAQGYPDPGEVLNDPDAPVLGNPQGDVTIVEYFDYQCPFCKRGHPDLTEEVARDGDIRLILKDWPIFGAASIYATKKVLGAQKQGAYAAGLEALMATEGRLSEGQVDDLLTGAGVDLARADADYAAENARWDGLLDRNDTQASAFGFMGTPAYIIGMTMFPGAIDRNTLREAIKAARGA</sequence>
<dbReference type="EMBL" id="SWAU01000116">
    <property type="protein sequence ID" value="TKA96177.1"/>
    <property type="molecule type" value="Genomic_DNA"/>
</dbReference>
<dbReference type="Pfam" id="PF00578">
    <property type="entry name" value="AhpC-TSA"/>
    <property type="match status" value="1"/>
</dbReference>
<dbReference type="InterPro" id="IPR001853">
    <property type="entry name" value="DSBA-like_thioredoxin_dom"/>
</dbReference>
<gene>
    <name evidence="4" type="ORF">FAZ78_12795</name>
</gene>
<dbReference type="InterPro" id="IPR017937">
    <property type="entry name" value="Thioredoxin_CS"/>
</dbReference>
<accession>A0A4V5NLL5</accession>
<dbReference type="Proteomes" id="UP000306340">
    <property type="component" value="Unassembled WGS sequence"/>
</dbReference>
<feature type="transmembrane region" description="Helical" evidence="2">
    <location>
        <begin position="72"/>
        <end position="93"/>
    </location>
</feature>
<dbReference type="RefSeq" id="WP_136792942.1">
    <property type="nucleotide sequence ID" value="NZ_SWAU01000116.1"/>
</dbReference>
<dbReference type="PANTHER" id="PTHR42852">
    <property type="entry name" value="THIOL:DISULFIDE INTERCHANGE PROTEIN DSBE"/>
    <property type="match status" value="1"/>
</dbReference>
<keyword evidence="1" id="KW-0676">Redox-active center</keyword>
<dbReference type="Gene3D" id="3.40.30.10">
    <property type="entry name" value="Glutaredoxin"/>
    <property type="match status" value="2"/>
</dbReference>
<name>A0A4V5NLL5_9RHOB</name>
<organism evidence="4 5">
    <name type="scientific">Cereibacter changlensis</name>
    <dbReference type="NCBI Taxonomy" id="402884"/>
    <lineage>
        <taxon>Bacteria</taxon>
        <taxon>Pseudomonadati</taxon>
        <taxon>Pseudomonadota</taxon>
        <taxon>Alphaproteobacteria</taxon>
        <taxon>Rhodobacterales</taxon>
        <taxon>Paracoccaceae</taxon>
        <taxon>Cereibacter</taxon>
    </lineage>
</organism>
<dbReference type="InterPro" id="IPR000866">
    <property type="entry name" value="AhpC/TSA"/>
</dbReference>
<dbReference type="PANTHER" id="PTHR42852:SF18">
    <property type="entry name" value="CHROMOSOME UNDETERMINED SCAFFOLD_47, WHOLE GENOME SHOTGUN SEQUENCE"/>
    <property type="match status" value="1"/>
</dbReference>
<comment type="caution">
    <text evidence="4">The sequence shown here is derived from an EMBL/GenBank/DDBJ whole genome shotgun (WGS) entry which is preliminary data.</text>
</comment>